<dbReference type="Gene3D" id="2.60.40.420">
    <property type="entry name" value="Cupredoxins - blue copper proteins"/>
    <property type="match status" value="3"/>
</dbReference>
<feature type="compositionally biased region" description="Polar residues" evidence="4">
    <location>
        <begin position="634"/>
        <end position="654"/>
    </location>
</feature>
<sequence length="1108" mass="125519">MSKKKLISIIYSFFLVLSPSLLLAQHNHGMASSTAKTKLQSQNNESSAKQQDVQRLSRTGKAIPASTRIINLVVAYKWVKYAGRLRRAISVNNQIPAPTLHFKEGESVEINVFNRLDKGTSIHWHGILVPWQMDGVENVSQKAIPPSGVFHYRFTLHQSGTYWYHAHADVQEQEGLYGAFLIEPKTPPRYHYTKDYVIVLSDWSNIPADQIFANLKKDGDYFAPKFPLQPSLAKFIHDYREADAKERKALINDYKMMQQMRMSIYDLSDVAYDAFLLNGHNKISPWTERVKVGDVVRLRFIGAGGSTIFRVKMHDAIMQTVHIQGNDVKPFPTYDFDIAPGETHDVLVSIQKNRPYIIYAESIDTVGAAVGALVTSPNQLVDYQKVSPFPEPLPTTRQMMENMMMSEMPQDSKSKSMLAHGTMNEKKSKMQGMNMPANSMDHRPTEGKNKIQSPPSTTKEKKVKESMSSQKNEPKNKNKNKNMDMNGMDHSMHGLMNDKNSKSSNESSSKMMSSKDVQAIPSPTENHKSSQAGHAMPSNKKEERNSMSMDKSAQPMNHSTNENSSQPMSNSMDGEMENMSVDKPMTDKNSVPSNESSSKIMNSKVVEAIPSPTENHKSSQAEHSMPSRKKEEGNSMSMTKSAHPMNQSTNWNSSQSISFSTVITKNSKDSMAINQPLSNSMNGGMGNMPMDKPMTMSTEPSIVGDSIVPMEEKDVSMTMGTKYQQLIASVKTNDPNKPVDGVIRMELFGYMDRFIWFINGLPEYRAKPILIESEKRYRIIFTNNSMMRHPMHIHGHWFILRNGHGSYDPLLHTIEVPPGATAIADFDTDASGQWFFHCHHLYHMMAGMARVFQYQTIIEVARGLKKPEYEIASTGYYNRPIVRVDEQVPIDLSLVNHPIGHHAGLYQASFLELGEDPFHNIQELSFKGLYGPDYHKIELYTEDAEVNKGSIEYADMDVFYWHLISQFWALKGGVNYFYRPGGPYWQPGFGVEGLAPYFIDTNIRTYYHQGSFKLDVELSRDTQLFNNFLVRTGIRSILATKTVVKNELGNGLNQMRYIIRPYYRLMPALNVYAEYEYNKDYGAFKRIKQAKGEDTTETSVSLGASLLF</sequence>
<dbReference type="PATRIC" id="fig|45056.6.peg.1083"/>
<dbReference type="Pfam" id="PF07732">
    <property type="entry name" value="Cu-oxidase_3"/>
    <property type="match status" value="1"/>
</dbReference>
<evidence type="ECO:0000313" key="12">
    <source>
        <dbReference type="Proteomes" id="UP000281170"/>
    </source>
</evidence>
<feature type="compositionally biased region" description="Polar residues" evidence="4">
    <location>
        <begin position="546"/>
        <end position="572"/>
    </location>
</feature>
<evidence type="ECO:0000256" key="2">
    <source>
        <dbReference type="ARBA" id="ARBA00023002"/>
    </source>
</evidence>
<feature type="region of interest" description="Disordered" evidence="4">
    <location>
        <begin position="425"/>
        <end position="654"/>
    </location>
</feature>
<dbReference type="Pfam" id="PF00394">
    <property type="entry name" value="Cu-oxidase"/>
    <property type="match status" value="1"/>
</dbReference>
<evidence type="ECO:0000313" key="11">
    <source>
        <dbReference type="Proteomes" id="UP000054859"/>
    </source>
</evidence>
<feature type="signal peptide" evidence="5">
    <location>
        <begin position="1"/>
        <end position="24"/>
    </location>
</feature>
<dbReference type="PANTHER" id="PTHR11709:SF394">
    <property type="entry name" value="FI03373P-RELATED"/>
    <property type="match status" value="1"/>
</dbReference>
<keyword evidence="10" id="KW-0614">Plasmid</keyword>
<feature type="domain" description="Plastocyanin-like" evidence="7">
    <location>
        <begin position="743"/>
        <end position="854"/>
    </location>
</feature>
<geneLocation type="plasmid" evidence="10 12">
    <name>9</name>
</geneLocation>
<proteinExistence type="predicted"/>
<dbReference type="InterPro" id="IPR001117">
    <property type="entry name" value="Cu-oxidase_2nd"/>
</dbReference>
<dbReference type="CDD" id="cd13896">
    <property type="entry name" value="CuRO_3_CopA"/>
    <property type="match status" value="1"/>
</dbReference>
<dbReference type="InterPro" id="IPR034279">
    <property type="entry name" value="CuRO_3_CopA"/>
</dbReference>
<keyword evidence="2" id="KW-0560">Oxidoreductase</keyword>
<reference evidence="9 11" key="1">
    <citation type="submission" date="2015-11" db="EMBL/GenBank/DDBJ databases">
        <title>Identification of large and diverse effector repertoires of 38 Legionella species.</title>
        <authorList>
            <person name="Burstein D."/>
            <person name="Amaro F."/>
            <person name="Zusman T."/>
            <person name="Lifshitz Z."/>
            <person name="Cohen O."/>
            <person name="Gilbert J.A."/>
            <person name="Pupko T."/>
            <person name="Shuman H.A."/>
            <person name="Segal G."/>
        </authorList>
    </citation>
    <scope>NUCLEOTIDE SEQUENCE [LARGE SCALE GENOMIC DNA]</scope>
    <source>
        <strain evidence="9 11">1762-AUS-E</strain>
    </source>
</reference>
<dbReference type="PROSITE" id="PS00080">
    <property type="entry name" value="MULTICOPPER_OXIDASE2"/>
    <property type="match status" value="1"/>
</dbReference>
<dbReference type="InterPro" id="IPR011706">
    <property type="entry name" value="Cu-oxidase_C"/>
</dbReference>
<dbReference type="SUPFAM" id="SSF49503">
    <property type="entry name" value="Cupredoxins"/>
    <property type="match status" value="3"/>
</dbReference>
<evidence type="ECO:0000256" key="3">
    <source>
        <dbReference type="ARBA" id="ARBA00023008"/>
    </source>
</evidence>
<keyword evidence="11" id="KW-1185">Reference proteome</keyword>
<dbReference type="GO" id="GO:0006878">
    <property type="term" value="P:intracellular copper ion homeostasis"/>
    <property type="evidence" value="ECO:0007669"/>
    <property type="project" value="InterPro"/>
</dbReference>
<evidence type="ECO:0000259" key="8">
    <source>
        <dbReference type="Pfam" id="PF07732"/>
    </source>
</evidence>
<dbReference type="InterPro" id="IPR002355">
    <property type="entry name" value="Cu_oxidase_Cu_BS"/>
</dbReference>
<evidence type="ECO:0000256" key="1">
    <source>
        <dbReference type="ARBA" id="ARBA00022723"/>
    </source>
</evidence>
<dbReference type="Pfam" id="PF07731">
    <property type="entry name" value="Cu-oxidase_2"/>
    <property type="match status" value="1"/>
</dbReference>
<feature type="domain" description="Plastocyanin-like" evidence="8">
    <location>
        <begin position="74"/>
        <end position="185"/>
    </location>
</feature>
<keyword evidence="1" id="KW-0479">Metal-binding</keyword>
<dbReference type="InterPro" id="IPR011707">
    <property type="entry name" value="Cu-oxidase-like_N"/>
</dbReference>
<evidence type="ECO:0000313" key="10">
    <source>
        <dbReference type="EMBL" id="VEH84984.1"/>
    </source>
</evidence>
<evidence type="ECO:0000256" key="5">
    <source>
        <dbReference type="SAM" id="SignalP"/>
    </source>
</evidence>
<feature type="region of interest" description="Disordered" evidence="4">
    <location>
        <begin position="33"/>
        <end position="57"/>
    </location>
</feature>
<dbReference type="OrthoDB" id="9757546at2"/>
<feature type="compositionally biased region" description="Polar residues" evidence="4">
    <location>
        <begin position="587"/>
        <end position="601"/>
    </location>
</feature>
<dbReference type="EMBL" id="LNKA01000001">
    <property type="protein sequence ID" value="KTC66386.1"/>
    <property type="molecule type" value="Genomic_DNA"/>
</dbReference>
<dbReference type="KEGG" id="ladl:NCTC12735_00604"/>
<dbReference type="InterPro" id="IPR045087">
    <property type="entry name" value="Cu-oxidase_fam"/>
</dbReference>
<evidence type="ECO:0000259" key="7">
    <source>
        <dbReference type="Pfam" id="PF07731"/>
    </source>
</evidence>
<keyword evidence="3" id="KW-0186">Copper</keyword>
<dbReference type="Proteomes" id="UP000281170">
    <property type="component" value="Plasmid 9"/>
</dbReference>
<feature type="compositionally biased region" description="Basic and acidic residues" evidence="4">
    <location>
        <begin position="440"/>
        <end position="449"/>
    </location>
</feature>
<dbReference type="InterPro" id="IPR007939">
    <property type="entry name" value="Cu-R_B_prcur"/>
</dbReference>
<organism evidence="9 11">
    <name type="scientific">Legionella adelaidensis</name>
    <dbReference type="NCBI Taxonomy" id="45056"/>
    <lineage>
        <taxon>Bacteria</taxon>
        <taxon>Pseudomonadati</taxon>
        <taxon>Pseudomonadota</taxon>
        <taxon>Gammaproteobacteria</taxon>
        <taxon>Legionellales</taxon>
        <taxon>Legionellaceae</taxon>
        <taxon>Legionella</taxon>
    </lineage>
</organism>
<feature type="domain" description="Plastocyanin-like" evidence="6">
    <location>
        <begin position="269"/>
        <end position="361"/>
    </location>
</feature>
<dbReference type="GO" id="GO:0005507">
    <property type="term" value="F:copper ion binding"/>
    <property type="evidence" value="ECO:0007669"/>
    <property type="project" value="InterPro"/>
</dbReference>
<dbReference type="GO" id="GO:0016491">
    <property type="term" value="F:oxidoreductase activity"/>
    <property type="evidence" value="ECO:0007669"/>
    <property type="project" value="UniProtKB-KW"/>
</dbReference>
<dbReference type="AlphaFoldDB" id="A0A0W0R5R5"/>
<evidence type="ECO:0000256" key="4">
    <source>
        <dbReference type="SAM" id="MobiDB-lite"/>
    </source>
</evidence>
<dbReference type="STRING" id="45056.Lade_1044"/>
<dbReference type="PROSITE" id="PS00079">
    <property type="entry name" value="MULTICOPPER_OXIDASE1"/>
    <property type="match status" value="1"/>
</dbReference>
<reference evidence="10 12" key="2">
    <citation type="submission" date="2018-12" db="EMBL/GenBank/DDBJ databases">
        <authorList>
            <consortium name="Pathogen Informatics"/>
        </authorList>
    </citation>
    <scope>NUCLEOTIDE SEQUENCE [LARGE SCALE GENOMIC DNA]</scope>
    <source>
        <strain evidence="10 12">NCTC12735</strain>
        <plasmid evidence="12">9</plasmid>
    </source>
</reference>
<feature type="chain" id="PRO_5036002981" evidence="5">
    <location>
        <begin position="25"/>
        <end position="1108"/>
    </location>
</feature>
<dbReference type="PANTHER" id="PTHR11709">
    <property type="entry name" value="MULTI-COPPER OXIDASE"/>
    <property type="match status" value="1"/>
</dbReference>
<protein>
    <submittedName>
        <fullName evidence="9">Copper efflux ATPase</fullName>
    </submittedName>
</protein>
<dbReference type="RefSeq" id="WP_058462062.1">
    <property type="nucleotide sequence ID" value="NZ_CAAAHS010000002.1"/>
</dbReference>
<accession>A0A0W0R5R5</accession>
<feature type="compositionally biased region" description="Low complexity" evidence="4">
    <location>
        <begin position="502"/>
        <end position="515"/>
    </location>
</feature>
<dbReference type="InterPro" id="IPR008972">
    <property type="entry name" value="Cupredoxin"/>
</dbReference>
<name>A0A0W0R5R5_9GAMM</name>
<dbReference type="GO" id="GO:0009279">
    <property type="term" value="C:cell outer membrane"/>
    <property type="evidence" value="ECO:0007669"/>
    <property type="project" value="InterPro"/>
</dbReference>
<dbReference type="Proteomes" id="UP000054859">
    <property type="component" value="Unassembled WGS sequence"/>
</dbReference>
<keyword evidence="5" id="KW-0732">Signal</keyword>
<dbReference type="InterPro" id="IPR033138">
    <property type="entry name" value="Cu_oxidase_CS"/>
</dbReference>
<dbReference type="EMBL" id="LR134418">
    <property type="protein sequence ID" value="VEH84984.1"/>
    <property type="molecule type" value="Genomic_DNA"/>
</dbReference>
<gene>
    <name evidence="9" type="primary">copA_1</name>
    <name evidence="9" type="ORF">Lade_1044</name>
    <name evidence="10" type="ORF">NCTC12735_00604</name>
</gene>
<dbReference type="Pfam" id="PF05275">
    <property type="entry name" value="CopB"/>
    <property type="match status" value="1"/>
</dbReference>
<feature type="compositionally biased region" description="Polar residues" evidence="4">
    <location>
        <begin position="521"/>
        <end position="532"/>
    </location>
</feature>
<evidence type="ECO:0000313" key="9">
    <source>
        <dbReference type="EMBL" id="KTC66386.1"/>
    </source>
</evidence>
<evidence type="ECO:0000259" key="6">
    <source>
        <dbReference type="Pfam" id="PF00394"/>
    </source>
</evidence>